<evidence type="ECO:0000313" key="4">
    <source>
        <dbReference type="Proteomes" id="UP000298488"/>
    </source>
</evidence>
<reference evidence="3 4" key="1">
    <citation type="submission" date="2019-03" db="EMBL/GenBank/DDBJ databases">
        <title>Genomics of glacier-inhabiting Cryobacterium strains.</title>
        <authorList>
            <person name="Liu Q."/>
            <person name="Xin Y.-H."/>
        </authorList>
    </citation>
    <scope>NUCLEOTIDE SEQUENCE [LARGE SCALE GENOMIC DNA]</scope>
    <source>
        <strain evidence="3 4">CGMCC 1.10440</strain>
    </source>
</reference>
<comment type="caution">
    <text evidence="3">The sequence shown here is derived from an EMBL/GenBank/DDBJ whole genome shotgun (WGS) entry which is preliminary data.</text>
</comment>
<evidence type="ECO:0000256" key="1">
    <source>
        <dbReference type="SAM" id="MobiDB-lite"/>
    </source>
</evidence>
<dbReference type="Proteomes" id="UP000298488">
    <property type="component" value="Unassembled WGS sequence"/>
</dbReference>
<accession>A0A4R8V9S0</accession>
<dbReference type="OrthoDB" id="10002219at2"/>
<evidence type="ECO:0000256" key="2">
    <source>
        <dbReference type="SAM" id="SignalP"/>
    </source>
</evidence>
<feature type="region of interest" description="Disordered" evidence="1">
    <location>
        <begin position="33"/>
        <end position="56"/>
    </location>
</feature>
<feature type="compositionally biased region" description="Low complexity" evidence="1">
    <location>
        <begin position="44"/>
        <end position="56"/>
    </location>
</feature>
<feature type="signal peptide" evidence="2">
    <location>
        <begin position="1"/>
        <end position="18"/>
    </location>
</feature>
<keyword evidence="2" id="KW-0732">Signal</keyword>
<dbReference type="EMBL" id="SOFI01000003">
    <property type="protein sequence ID" value="TFB79599.1"/>
    <property type="molecule type" value="Genomic_DNA"/>
</dbReference>
<sequence>MELFMGAPLFRVAGSALAAMVLVGTLAGCGAAPAPEPTGPTQVSESPTPSAEPSADPTADILFTITANVRAVDGRTVGISMAAHAPVASVDDAASAYRAQFLSVCSAGTGAQPITEQYLADNGSTLLPITITSTAPDLAFATPVGLYFGSPYFAQAAIGNSVTPEPVGQPCFYGFSWAKSGEVHGVADFENSDGVPDLNQWKFGRYGFSVDPNSGSTIEACSVTITEVGMKNSIDDSPGWDPSGAGDGISCMIGYVGE</sequence>
<organism evidence="3 4">
    <name type="scientific">Terrimesophilobacter mesophilus</name>
    <dbReference type="NCBI Taxonomy" id="433647"/>
    <lineage>
        <taxon>Bacteria</taxon>
        <taxon>Bacillati</taxon>
        <taxon>Actinomycetota</taxon>
        <taxon>Actinomycetes</taxon>
        <taxon>Micrococcales</taxon>
        <taxon>Microbacteriaceae</taxon>
        <taxon>Terrimesophilobacter</taxon>
    </lineage>
</organism>
<dbReference type="AlphaFoldDB" id="A0A4R8V9S0"/>
<dbReference type="RefSeq" id="WP_104095471.1">
    <property type="nucleotide sequence ID" value="NZ_JACHBP010000001.1"/>
</dbReference>
<proteinExistence type="predicted"/>
<gene>
    <name evidence="3" type="ORF">E3N84_05795</name>
</gene>
<feature type="chain" id="PRO_5038401457" evidence="2">
    <location>
        <begin position="19"/>
        <end position="258"/>
    </location>
</feature>
<evidence type="ECO:0000313" key="3">
    <source>
        <dbReference type="EMBL" id="TFB79599.1"/>
    </source>
</evidence>
<protein>
    <submittedName>
        <fullName evidence="3">Uncharacterized protein</fullName>
    </submittedName>
</protein>
<name>A0A4R8V9S0_9MICO</name>
<keyword evidence="4" id="KW-1185">Reference proteome</keyword>